<dbReference type="EMBL" id="GGEC01041660">
    <property type="protein sequence ID" value="MBX22144.1"/>
    <property type="molecule type" value="Transcribed_RNA"/>
</dbReference>
<organism evidence="1">
    <name type="scientific">Rhizophora mucronata</name>
    <name type="common">Asiatic mangrove</name>
    <dbReference type="NCBI Taxonomy" id="61149"/>
    <lineage>
        <taxon>Eukaryota</taxon>
        <taxon>Viridiplantae</taxon>
        <taxon>Streptophyta</taxon>
        <taxon>Embryophyta</taxon>
        <taxon>Tracheophyta</taxon>
        <taxon>Spermatophyta</taxon>
        <taxon>Magnoliopsida</taxon>
        <taxon>eudicotyledons</taxon>
        <taxon>Gunneridae</taxon>
        <taxon>Pentapetalae</taxon>
        <taxon>rosids</taxon>
        <taxon>fabids</taxon>
        <taxon>Malpighiales</taxon>
        <taxon>Rhizophoraceae</taxon>
        <taxon>Rhizophora</taxon>
    </lineage>
</organism>
<protein>
    <submittedName>
        <fullName evidence="1">Uncharacterized protein</fullName>
    </submittedName>
</protein>
<sequence length="35" mass="3948">MKILNTSFVLILSVPAGFQLQRQANYLKGSEVAYF</sequence>
<reference evidence="1" key="1">
    <citation type="submission" date="2018-02" db="EMBL/GenBank/DDBJ databases">
        <title>Rhizophora mucronata_Transcriptome.</title>
        <authorList>
            <person name="Meera S.P."/>
            <person name="Sreeshan A."/>
            <person name="Augustine A."/>
        </authorList>
    </citation>
    <scope>NUCLEOTIDE SEQUENCE</scope>
    <source>
        <tissue evidence="1">Leaf</tissue>
    </source>
</reference>
<evidence type="ECO:0000313" key="1">
    <source>
        <dbReference type="EMBL" id="MBX22144.1"/>
    </source>
</evidence>
<name>A0A2P2LW01_RHIMU</name>
<dbReference type="AlphaFoldDB" id="A0A2P2LW01"/>
<proteinExistence type="predicted"/>
<accession>A0A2P2LW01</accession>